<dbReference type="AlphaFoldDB" id="B0PAQ3"/>
<evidence type="ECO:0000313" key="2">
    <source>
        <dbReference type="Proteomes" id="UP000003803"/>
    </source>
</evidence>
<reference evidence="1" key="1">
    <citation type="submission" date="2007-11" db="EMBL/GenBank/DDBJ databases">
        <authorList>
            <person name="Fulton L."/>
            <person name="Clifton S."/>
            <person name="Fulton B."/>
            <person name="Xu J."/>
            <person name="Minx P."/>
            <person name="Pepin K.H."/>
            <person name="Johnson M."/>
            <person name="Thiruvilangam P."/>
            <person name="Bhonagiri V."/>
            <person name="Nash W.E."/>
            <person name="Mardis E.R."/>
            <person name="Wilson R.K."/>
        </authorList>
    </citation>
    <scope>NUCLEOTIDE SEQUENCE [LARGE SCALE GENOMIC DNA]</scope>
    <source>
        <strain evidence="1">DSM 17241</strain>
    </source>
</reference>
<dbReference type="HOGENOM" id="CLU_2448173_0_0_9"/>
<organism evidence="1 2">
    <name type="scientific">Anaerotruncus colihominis DSM 17241</name>
    <dbReference type="NCBI Taxonomy" id="445972"/>
    <lineage>
        <taxon>Bacteria</taxon>
        <taxon>Bacillati</taxon>
        <taxon>Bacillota</taxon>
        <taxon>Clostridia</taxon>
        <taxon>Eubacteriales</taxon>
        <taxon>Oscillospiraceae</taxon>
        <taxon>Anaerotruncus</taxon>
    </lineage>
</organism>
<dbReference type="Proteomes" id="UP000003803">
    <property type="component" value="Unassembled WGS sequence"/>
</dbReference>
<name>B0PAQ3_9FIRM</name>
<dbReference type="RefSeq" id="WP_006875148.1">
    <property type="nucleotide sequence ID" value="NZ_DS544183.1"/>
</dbReference>
<dbReference type="EMBL" id="ABGD02000014">
    <property type="protein sequence ID" value="EDS11233.1"/>
    <property type="molecule type" value="Genomic_DNA"/>
</dbReference>
<reference evidence="1" key="2">
    <citation type="submission" date="2013-09" db="EMBL/GenBank/DDBJ databases">
        <title>Draft genome sequence of Anaerotruncus colihominis(DSM 17241).</title>
        <authorList>
            <person name="Sudarsanam P."/>
            <person name="Ley R."/>
            <person name="Guruge J."/>
            <person name="Turnbaugh P.J."/>
            <person name="Mahowald M."/>
            <person name="Liep D."/>
            <person name="Gordon J."/>
        </authorList>
    </citation>
    <scope>NUCLEOTIDE SEQUENCE</scope>
    <source>
        <strain evidence="1">DSM 17241</strain>
    </source>
</reference>
<evidence type="ECO:0000313" key="1">
    <source>
        <dbReference type="EMBL" id="EDS11233.1"/>
    </source>
</evidence>
<keyword evidence="2" id="KW-1185">Reference proteome</keyword>
<proteinExistence type="predicted"/>
<comment type="caution">
    <text evidence="1">The sequence shown here is derived from an EMBL/GenBank/DDBJ whole genome shotgun (WGS) entry which is preliminary data.</text>
</comment>
<gene>
    <name evidence="1" type="ORF">ANACOL_01853</name>
</gene>
<accession>B0PAQ3</accession>
<protein>
    <submittedName>
        <fullName evidence="1">Uncharacterized protein</fullName>
    </submittedName>
</protein>
<sequence length="89" mass="10182">MTVQQVAEYLEAYSRKRLDDFKEQAILLQGQAFQITSGIAQLLDKKAKFRGLDKIYPELFGKKKIDISTMTPEQIERATVNAWSVFLGI</sequence>